<proteinExistence type="predicted"/>
<dbReference type="InterPro" id="IPR036291">
    <property type="entry name" value="NAD(P)-bd_dom_sf"/>
</dbReference>
<dbReference type="STRING" id="1849047.A0A3D8RSA2"/>
<keyword evidence="2" id="KW-1185">Reference proteome</keyword>
<accession>A0A3D8RSA2</accession>
<evidence type="ECO:0008006" key="3">
    <source>
        <dbReference type="Google" id="ProtNLM"/>
    </source>
</evidence>
<dbReference type="PANTHER" id="PTHR14097:SF9">
    <property type="entry name" value="EPIMERASE, PUTATIVE (AFU_ORTHOLOGUE AFUA_8G07320)-RELATED"/>
    <property type="match status" value="1"/>
</dbReference>
<dbReference type="PANTHER" id="PTHR14097">
    <property type="entry name" value="OXIDOREDUCTASE HTATIP2"/>
    <property type="match status" value="1"/>
</dbReference>
<dbReference type="EMBL" id="PDLM01000005">
    <property type="protein sequence ID" value="RDW76919.1"/>
    <property type="molecule type" value="Genomic_DNA"/>
</dbReference>
<protein>
    <recommendedName>
        <fullName evidence="3">NAD(P)-binding domain-containing protein</fullName>
    </recommendedName>
</protein>
<dbReference type="AlphaFoldDB" id="A0A3D8RSA2"/>
<dbReference type="SUPFAM" id="SSF51735">
    <property type="entry name" value="NAD(P)-binding Rossmann-fold domains"/>
    <property type="match status" value="1"/>
</dbReference>
<dbReference type="Gene3D" id="3.40.50.720">
    <property type="entry name" value="NAD(P)-binding Rossmann-like Domain"/>
    <property type="match status" value="1"/>
</dbReference>
<evidence type="ECO:0000313" key="2">
    <source>
        <dbReference type="Proteomes" id="UP000256645"/>
    </source>
</evidence>
<gene>
    <name evidence="1" type="ORF">BP6252_04972</name>
</gene>
<name>A0A3D8RSA2_9HELO</name>
<dbReference type="Proteomes" id="UP000256645">
    <property type="component" value="Unassembled WGS sequence"/>
</dbReference>
<organism evidence="1 2">
    <name type="scientific">Coleophoma cylindrospora</name>
    <dbReference type="NCBI Taxonomy" id="1849047"/>
    <lineage>
        <taxon>Eukaryota</taxon>
        <taxon>Fungi</taxon>
        <taxon>Dikarya</taxon>
        <taxon>Ascomycota</taxon>
        <taxon>Pezizomycotina</taxon>
        <taxon>Leotiomycetes</taxon>
        <taxon>Helotiales</taxon>
        <taxon>Dermateaceae</taxon>
        <taxon>Coleophoma</taxon>
    </lineage>
</organism>
<dbReference type="OrthoDB" id="3535423at2759"/>
<evidence type="ECO:0000313" key="1">
    <source>
        <dbReference type="EMBL" id="RDW76919.1"/>
    </source>
</evidence>
<reference evidence="1 2" key="1">
    <citation type="journal article" date="2018" name="IMA Fungus">
        <title>IMA Genome-F 9: Draft genome sequence of Annulohypoxylon stygium, Aspergillus mulundensis, Berkeleyomyces basicola (syn. Thielaviopsis basicola), Ceratocystis smalleyi, two Cercospora beticola strains, Coleophoma cylindrospora, Fusarium fracticaudum, Phialophora cf. hyalina, and Morchella septimelata.</title>
        <authorList>
            <person name="Wingfield B.D."/>
            <person name="Bills G.F."/>
            <person name="Dong Y."/>
            <person name="Huang W."/>
            <person name="Nel W.J."/>
            <person name="Swalarsk-Parry B.S."/>
            <person name="Vaghefi N."/>
            <person name="Wilken P.M."/>
            <person name="An Z."/>
            <person name="de Beer Z.W."/>
            <person name="De Vos L."/>
            <person name="Chen L."/>
            <person name="Duong T.A."/>
            <person name="Gao Y."/>
            <person name="Hammerbacher A."/>
            <person name="Kikkert J.R."/>
            <person name="Li Y."/>
            <person name="Li H."/>
            <person name="Li K."/>
            <person name="Li Q."/>
            <person name="Liu X."/>
            <person name="Ma X."/>
            <person name="Naidoo K."/>
            <person name="Pethybridge S.J."/>
            <person name="Sun J."/>
            <person name="Steenkamp E.T."/>
            <person name="van der Nest M.A."/>
            <person name="van Wyk S."/>
            <person name="Wingfield M.J."/>
            <person name="Xiong C."/>
            <person name="Yue Q."/>
            <person name="Zhang X."/>
        </authorList>
    </citation>
    <scope>NUCLEOTIDE SEQUENCE [LARGE SCALE GENOMIC DNA]</scope>
    <source>
        <strain evidence="1 2">BP6252</strain>
    </source>
</reference>
<sequence>MKLIIAGATGFVGKEILRHALRSPEFTSIVTLGRRAVDIEDQYAEKLTDLVLDDLNHYSTSARAKLANADACIWTIAVAWTKSMSLPFDEVKKASLDYTIAGIRAISESNATEKPLRFIYFSGALVDRDLTKVVTTRPEYAKLRGGVEVELLEYATKNPAAVQVSCARPGYILGDRGPGSVTPNLPPEVPRVKLEECVAAVLKQSVDGIEQDPILNDDLVRIGQQALSRYIS</sequence>
<comment type="caution">
    <text evidence="1">The sequence shown here is derived from an EMBL/GenBank/DDBJ whole genome shotgun (WGS) entry which is preliminary data.</text>
</comment>